<reference evidence="1 2" key="1">
    <citation type="submission" date="2020-09" db="EMBL/GenBank/DDBJ databases">
        <title>De no assembly of potato wild relative species, Solanum commersonii.</title>
        <authorList>
            <person name="Cho K."/>
        </authorList>
    </citation>
    <scope>NUCLEOTIDE SEQUENCE [LARGE SCALE GENOMIC DNA]</scope>
    <source>
        <strain evidence="1">LZ3.2</strain>
        <tissue evidence="1">Leaf</tissue>
    </source>
</reference>
<keyword evidence="2" id="KW-1185">Reference proteome</keyword>
<evidence type="ECO:0000313" key="1">
    <source>
        <dbReference type="EMBL" id="KAG5624640.1"/>
    </source>
</evidence>
<accession>A0A9J6AJ38</accession>
<dbReference type="AlphaFoldDB" id="A0A9J6AJ38"/>
<dbReference type="EMBL" id="JACXVP010000002">
    <property type="protein sequence ID" value="KAG5624640.1"/>
    <property type="molecule type" value="Genomic_DNA"/>
</dbReference>
<evidence type="ECO:0000313" key="2">
    <source>
        <dbReference type="Proteomes" id="UP000824120"/>
    </source>
</evidence>
<gene>
    <name evidence="1" type="ORF">H5410_009858</name>
</gene>
<protein>
    <submittedName>
        <fullName evidence="1">Uncharacterized protein</fullName>
    </submittedName>
</protein>
<dbReference type="Proteomes" id="UP000824120">
    <property type="component" value="Chromosome 2"/>
</dbReference>
<proteinExistence type="predicted"/>
<organism evidence="1 2">
    <name type="scientific">Solanum commersonii</name>
    <name type="common">Commerson's wild potato</name>
    <name type="synonym">Commerson's nightshade</name>
    <dbReference type="NCBI Taxonomy" id="4109"/>
    <lineage>
        <taxon>Eukaryota</taxon>
        <taxon>Viridiplantae</taxon>
        <taxon>Streptophyta</taxon>
        <taxon>Embryophyta</taxon>
        <taxon>Tracheophyta</taxon>
        <taxon>Spermatophyta</taxon>
        <taxon>Magnoliopsida</taxon>
        <taxon>eudicotyledons</taxon>
        <taxon>Gunneridae</taxon>
        <taxon>Pentapetalae</taxon>
        <taxon>asterids</taxon>
        <taxon>lamiids</taxon>
        <taxon>Solanales</taxon>
        <taxon>Solanaceae</taxon>
        <taxon>Solanoideae</taxon>
        <taxon>Solaneae</taxon>
        <taxon>Solanum</taxon>
    </lineage>
</organism>
<dbReference type="OrthoDB" id="1937804at2759"/>
<name>A0A9J6AJ38_SOLCO</name>
<comment type="caution">
    <text evidence="1">The sequence shown here is derived from an EMBL/GenBank/DDBJ whole genome shotgun (WGS) entry which is preliminary data.</text>
</comment>
<sequence length="99" mass="11490">MERVVNPRPIDSTLLLSQHEHKSELLWKGEILFSSLMRTDAMAACLITLWLSVRGQRLIASTYLLVRSRLHYRDVHVLFGLLIDGDVVYMQDAARRIRL</sequence>